<reference evidence="8 9" key="1">
    <citation type="submission" date="2021-01" db="EMBL/GenBank/DDBJ databases">
        <title>Actinoplanes sp. nov. LDG1-01 isolated from lichen.</title>
        <authorList>
            <person name="Saeng-In P."/>
            <person name="Phongsopitanun W."/>
            <person name="Kanchanasin P."/>
            <person name="Yuki M."/>
            <person name="Kudo T."/>
            <person name="Ohkuma M."/>
            <person name="Tanasupawat S."/>
        </authorList>
    </citation>
    <scope>NUCLEOTIDE SEQUENCE [LARGE SCALE GENOMIC DNA]</scope>
    <source>
        <strain evidence="8 9">LDG1-01</strain>
    </source>
</reference>
<dbReference type="CDD" id="cd01335">
    <property type="entry name" value="Radical_SAM"/>
    <property type="match status" value="1"/>
</dbReference>
<dbReference type="Gene3D" id="3.20.20.70">
    <property type="entry name" value="Aldolase class I"/>
    <property type="match status" value="1"/>
</dbReference>
<dbReference type="SFLD" id="SFLDS00029">
    <property type="entry name" value="Radical_SAM"/>
    <property type="match status" value="1"/>
</dbReference>
<evidence type="ECO:0000313" key="8">
    <source>
        <dbReference type="EMBL" id="MBL7258128.1"/>
    </source>
</evidence>
<keyword evidence="5" id="KW-0408">Iron</keyword>
<dbReference type="NCBIfam" id="TIGR04085">
    <property type="entry name" value="rSAM_more_4Fe4S"/>
    <property type="match status" value="1"/>
</dbReference>
<accession>A0ABS1VUH0</accession>
<feature type="domain" description="Radical SAM core" evidence="7">
    <location>
        <begin position="84"/>
        <end position="312"/>
    </location>
</feature>
<evidence type="ECO:0000313" key="9">
    <source>
        <dbReference type="Proteomes" id="UP000598996"/>
    </source>
</evidence>
<organism evidence="8 9">
    <name type="scientific">Paractinoplanes lichenicola</name>
    <dbReference type="NCBI Taxonomy" id="2802976"/>
    <lineage>
        <taxon>Bacteria</taxon>
        <taxon>Bacillati</taxon>
        <taxon>Actinomycetota</taxon>
        <taxon>Actinomycetes</taxon>
        <taxon>Micromonosporales</taxon>
        <taxon>Micromonosporaceae</taxon>
        <taxon>Paractinoplanes</taxon>
    </lineage>
</organism>
<dbReference type="RefSeq" id="WP_202994767.1">
    <property type="nucleotide sequence ID" value="NZ_JAENHO010000008.1"/>
</dbReference>
<keyword evidence="6" id="KW-0411">Iron-sulfur</keyword>
<sequence>MRESRYNTWIDDGPTTYVHNGFSGRVVPMPAAQREPTRRFIAGDDSVTVDPALISVLVDARVVVADRTDELELLRDRYEQTRRNPGRFHLTIVPSLGCDLDCLYCFEAKHPSLLDEEVQQRLLRLVEQKLPAVRSFAVLWYGGEPLVGLPALLRLSDEFITRCAAAGVSYQAEIITNGHLLTTETARLLRARHVTAAQVTMDGPAEVHDRRRPLAGGRGTFDQLLANVVAVAGILDVTVRVNLDTDNVGDAARLLEILAAAGLAGRVGVYPGHVVATTANPLAPSARYGTACLSKAAFAEAEQHFAEAAAGLGFATVALPEPVGAPCTAVRDNELVIGSRGEIYKCTETVGDPKEVIGNLRSWPQPDDRLSKWLTYDPFGDDDCRSCVALPGCMGGCAYHAMTSASRDTRCSTFRFRQEQQVRRMVAGRRGRVS</sequence>
<proteinExistence type="predicted"/>
<evidence type="ECO:0000256" key="2">
    <source>
        <dbReference type="ARBA" id="ARBA00022485"/>
    </source>
</evidence>
<dbReference type="Proteomes" id="UP000598996">
    <property type="component" value="Unassembled WGS sequence"/>
</dbReference>
<evidence type="ECO:0000256" key="6">
    <source>
        <dbReference type="ARBA" id="ARBA00023014"/>
    </source>
</evidence>
<comment type="caution">
    <text evidence="8">The sequence shown here is derived from an EMBL/GenBank/DDBJ whole genome shotgun (WGS) entry which is preliminary data.</text>
</comment>
<dbReference type="PROSITE" id="PS51918">
    <property type="entry name" value="RADICAL_SAM"/>
    <property type="match status" value="1"/>
</dbReference>
<evidence type="ECO:0000256" key="1">
    <source>
        <dbReference type="ARBA" id="ARBA00001966"/>
    </source>
</evidence>
<evidence type="ECO:0000259" key="7">
    <source>
        <dbReference type="PROSITE" id="PS51918"/>
    </source>
</evidence>
<dbReference type="SUPFAM" id="SSF102114">
    <property type="entry name" value="Radical SAM enzymes"/>
    <property type="match status" value="1"/>
</dbReference>
<dbReference type="InterPro" id="IPR058240">
    <property type="entry name" value="rSAM_sf"/>
</dbReference>
<gene>
    <name evidence="8" type="ORF">JKJ07_27860</name>
</gene>
<keyword evidence="9" id="KW-1185">Reference proteome</keyword>
<evidence type="ECO:0000256" key="4">
    <source>
        <dbReference type="ARBA" id="ARBA00022723"/>
    </source>
</evidence>
<dbReference type="InterPro" id="IPR013785">
    <property type="entry name" value="Aldolase_TIM"/>
</dbReference>
<dbReference type="PANTHER" id="PTHR43787:SF3">
    <property type="entry name" value="ARYLSULFATASE REGULATORY PROTEIN"/>
    <property type="match status" value="1"/>
</dbReference>
<dbReference type="EMBL" id="JAENHO010000008">
    <property type="protein sequence ID" value="MBL7258128.1"/>
    <property type="molecule type" value="Genomic_DNA"/>
</dbReference>
<keyword evidence="3" id="KW-0949">S-adenosyl-L-methionine</keyword>
<dbReference type="Pfam" id="PF04055">
    <property type="entry name" value="Radical_SAM"/>
    <property type="match status" value="1"/>
</dbReference>
<dbReference type="PANTHER" id="PTHR43787">
    <property type="entry name" value="FEMO COFACTOR BIOSYNTHESIS PROTEIN NIFB-RELATED"/>
    <property type="match status" value="1"/>
</dbReference>
<dbReference type="InterPro" id="IPR007197">
    <property type="entry name" value="rSAM"/>
</dbReference>
<evidence type="ECO:0000256" key="5">
    <source>
        <dbReference type="ARBA" id="ARBA00023004"/>
    </source>
</evidence>
<comment type="cofactor">
    <cofactor evidence="1">
        <name>[4Fe-4S] cluster</name>
        <dbReference type="ChEBI" id="CHEBI:49883"/>
    </cofactor>
</comment>
<name>A0ABS1VUH0_9ACTN</name>
<dbReference type="SFLD" id="SFLDG01067">
    <property type="entry name" value="SPASM/twitch_domain_containing"/>
    <property type="match status" value="1"/>
</dbReference>
<protein>
    <submittedName>
        <fullName evidence="8">SPASM domain-containing protein</fullName>
    </submittedName>
</protein>
<keyword evidence="2" id="KW-0004">4Fe-4S</keyword>
<keyword evidence="4" id="KW-0479">Metal-binding</keyword>
<evidence type="ECO:0000256" key="3">
    <source>
        <dbReference type="ARBA" id="ARBA00022691"/>
    </source>
</evidence>
<dbReference type="InterPro" id="IPR023885">
    <property type="entry name" value="4Fe4S-binding_SPASM_dom"/>
</dbReference>